<dbReference type="Gene3D" id="3.40.630.30">
    <property type="match status" value="1"/>
</dbReference>
<evidence type="ECO:0000259" key="3">
    <source>
        <dbReference type="PROSITE" id="PS51186"/>
    </source>
</evidence>
<dbReference type="InterPro" id="IPR016181">
    <property type="entry name" value="Acyl_CoA_acyltransferase"/>
</dbReference>
<comment type="caution">
    <text evidence="4">The sequence shown here is derived from an EMBL/GenBank/DDBJ whole genome shotgun (WGS) entry which is preliminary data.</text>
</comment>
<proteinExistence type="predicted"/>
<dbReference type="EMBL" id="BQXO01000005">
    <property type="protein sequence ID" value="GKT06321.1"/>
    <property type="molecule type" value="Genomic_DNA"/>
</dbReference>
<accession>A0ABQ5JP30</accession>
<dbReference type="CDD" id="cd04301">
    <property type="entry name" value="NAT_SF"/>
    <property type="match status" value="1"/>
</dbReference>
<keyword evidence="5" id="KW-1185">Reference proteome</keyword>
<sequence length="151" mass="18037">MSEIIVRTAKKTDYPTLERIYFIDRYRDFPWVNQPQLTDFERDSRHEYILVAVIDQKVVGFLSFYRLANFIHLLFVDPAYRHQHVGYRLIETMRQSATGLMQLKVVTTNFSARAFYERLGFQETKRDDLATPPNITLTDTRRDQYPFLALY</sequence>
<evidence type="ECO:0000313" key="4">
    <source>
        <dbReference type="EMBL" id="GKT06321.1"/>
    </source>
</evidence>
<dbReference type="SUPFAM" id="SSF55729">
    <property type="entry name" value="Acyl-CoA N-acyltransferases (Nat)"/>
    <property type="match status" value="1"/>
</dbReference>
<dbReference type="PROSITE" id="PS51186">
    <property type="entry name" value="GNAT"/>
    <property type="match status" value="1"/>
</dbReference>
<keyword evidence="2" id="KW-0012">Acyltransferase</keyword>
<dbReference type="InterPro" id="IPR000182">
    <property type="entry name" value="GNAT_dom"/>
</dbReference>
<organism evidence="4 5">
    <name type="scientific">Furfurilactobacillus curtus</name>
    <dbReference type="NCBI Taxonomy" id="1746200"/>
    <lineage>
        <taxon>Bacteria</taxon>
        <taxon>Bacillati</taxon>
        <taxon>Bacillota</taxon>
        <taxon>Bacilli</taxon>
        <taxon>Lactobacillales</taxon>
        <taxon>Lactobacillaceae</taxon>
        <taxon>Furfurilactobacillus</taxon>
    </lineage>
</organism>
<dbReference type="Proteomes" id="UP001628078">
    <property type="component" value="Unassembled WGS sequence"/>
</dbReference>
<evidence type="ECO:0000256" key="2">
    <source>
        <dbReference type="ARBA" id="ARBA00023315"/>
    </source>
</evidence>
<feature type="domain" description="N-acetyltransferase" evidence="3">
    <location>
        <begin position="4"/>
        <end position="142"/>
    </location>
</feature>
<dbReference type="Pfam" id="PF00583">
    <property type="entry name" value="Acetyltransf_1"/>
    <property type="match status" value="1"/>
</dbReference>
<protein>
    <submittedName>
        <fullName evidence="4">N-acetyltransferase</fullName>
    </submittedName>
</protein>
<gene>
    <name evidence="4" type="ORF">JCM31185_16080</name>
</gene>
<dbReference type="PANTHER" id="PTHR43877">
    <property type="entry name" value="AMINOALKYLPHOSPHONATE N-ACETYLTRANSFERASE-RELATED-RELATED"/>
    <property type="match status" value="1"/>
</dbReference>
<evidence type="ECO:0000256" key="1">
    <source>
        <dbReference type="ARBA" id="ARBA00022679"/>
    </source>
</evidence>
<reference evidence="4 5" key="1">
    <citation type="submission" date="2022-03" db="EMBL/GenBank/DDBJ databases">
        <title>Draft genome sequence of Furfurilactobacillus curtus JCM 31185.</title>
        <authorList>
            <person name="Suzuki S."/>
            <person name="Endo A."/>
            <person name="Kajikawa A."/>
        </authorList>
    </citation>
    <scope>NUCLEOTIDE SEQUENCE [LARGE SCALE GENOMIC DNA]</scope>
    <source>
        <strain evidence="4 5">JCM 31185</strain>
    </source>
</reference>
<keyword evidence="1" id="KW-0808">Transferase</keyword>
<dbReference type="InterPro" id="IPR050832">
    <property type="entry name" value="Bact_Acetyltransf"/>
</dbReference>
<dbReference type="RefSeq" id="WP_407884368.1">
    <property type="nucleotide sequence ID" value="NZ_BQXO01000005.1"/>
</dbReference>
<evidence type="ECO:0000313" key="5">
    <source>
        <dbReference type="Proteomes" id="UP001628078"/>
    </source>
</evidence>
<name>A0ABQ5JP30_9LACO</name>